<name>A0A1R3GUS3_COCAP</name>
<sequence>MAQAEETDTRSHLMDLLRVRKGQMVDRGKVL</sequence>
<proteinExistence type="predicted"/>
<evidence type="ECO:0000313" key="2">
    <source>
        <dbReference type="Proteomes" id="UP000188268"/>
    </source>
</evidence>
<keyword evidence="2" id="KW-1185">Reference proteome</keyword>
<evidence type="ECO:0000313" key="1">
    <source>
        <dbReference type="EMBL" id="OMO61832.1"/>
    </source>
</evidence>
<accession>A0A1R3GUS3</accession>
<dbReference type="Gramene" id="OMO61832">
    <property type="protein sequence ID" value="OMO61832"/>
    <property type="gene ID" value="CCACVL1_23221"/>
</dbReference>
<gene>
    <name evidence="1" type="ORF">CCACVL1_23221</name>
</gene>
<dbReference type="EMBL" id="AWWV01013383">
    <property type="protein sequence ID" value="OMO61832.1"/>
    <property type="molecule type" value="Genomic_DNA"/>
</dbReference>
<comment type="caution">
    <text evidence="1">The sequence shown here is derived from an EMBL/GenBank/DDBJ whole genome shotgun (WGS) entry which is preliminary data.</text>
</comment>
<dbReference type="AlphaFoldDB" id="A0A1R3GUS3"/>
<dbReference type="Proteomes" id="UP000188268">
    <property type="component" value="Unassembled WGS sequence"/>
</dbReference>
<protein>
    <submittedName>
        <fullName evidence="1">Uncharacterized protein</fullName>
    </submittedName>
</protein>
<reference evidence="1 2" key="1">
    <citation type="submission" date="2013-09" db="EMBL/GenBank/DDBJ databases">
        <title>Corchorus capsularis genome sequencing.</title>
        <authorList>
            <person name="Alam M."/>
            <person name="Haque M.S."/>
            <person name="Islam M.S."/>
            <person name="Emdad E.M."/>
            <person name="Islam M.M."/>
            <person name="Ahmed B."/>
            <person name="Halim A."/>
            <person name="Hossen Q.M.M."/>
            <person name="Hossain M.Z."/>
            <person name="Ahmed R."/>
            <person name="Khan M.M."/>
            <person name="Islam R."/>
            <person name="Rashid M.M."/>
            <person name="Khan S.A."/>
            <person name="Rahman M.S."/>
            <person name="Alam M."/>
        </authorList>
    </citation>
    <scope>NUCLEOTIDE SEQUENCE [LARGE SCALE GENOMIC DNA]</scope>
    <source>
        <strain evidence="2">cv. CVL-1</strain>
        <tissue evidence="1">Whole seedling</tissue>
    </source>
</reference>
<organism evidence="1 2">
    <name type="scientific">Corchorus capsularis</name>
    <name type="common">Jute</name>
    <dbReference type="NCBI Taxonomy" id="210143"/>
    <lineage>
        <taxon>Eukaryota</taxon>
        <taxon>Viridiplantae</taxon>
        <taxon>Streptophyta</taxon>
        <taxon>Embryophyta</taxon>
        <taxon>Tracheophyta</taxon>
        <taxon>Spermatophyta</taxon>
        <taxon>Magnoliopsida</taxon>
        <taxon>eudicotyledons</taxon>
        <taxon>Gunneridae</taxon>
        <taxon>Pentapetalae</taxon>
        <taxon>rosids</taxon>
        <taxon>malvids</taxon>
        <taxon>Malvales</taxon>
        <taxon>Malvaceae</taxon>
        <taxon>Grewioideae</taxon>
        <taxon>Apeibeae</taxon>
        <taxon>Corchorus</taxon>
    </lineage>
</organism>